<keyword evidence="2" id="KW-0813">Transport</keyword>
<keyword evidence="4 8" id="KW-0812">Transmembrane</keyword>
<feature type="transmembrane region" description="Helical" evidence="8">
    <location>
        <begin position="136"/>
        <end position="154"/>
    </location>
</feature>
<keyword evidence="5 8" id="KW-1133">Transmembrane helix</keyword>
<evidence type="ECO:0000256" key="4">
    <source>
        <dbReference type="ARBA" id="ARBA00022692"/>
    </source>
</evidence>
<feature type="transmembrane region" description="Helical" evidence="8">
    <location>
        <begin position="292"/>
        <end position="312"/>
    </location>
</feature>
<dbReference type="Pfam" id="PF02447">
    <property type="entry name" value="GntP_permease"/>
    <property type="match status" value="1"/>
</dbReference>
<evidence type="ECO:0000256" key="6">
    <source>
        <dbReference type="ARBA" id="ARBA00023136"/>
    </source>
</evidence>
<dbReference type="InterPro" id="IPR003474">
    <property type="entry name" value="Glcn_transporter"/>
</dbReference>
<dbReference type="PIRSF" id="PIRSF002746">
    <property type="entry name" value="Gluconate_transporter"/>
    <property type="match status" value="1"/>
</dbReference>
<dbReference type="Proteomes" id="UP001597532">
    <property type="component" value="Unassembled WGS sequence"/>
</dbReference>
<accession>A0ABW5VJA4</accession>
<name>A0ABW5VJA4_9FLAO</name>
<feature type="transmembrane region" description="Helical" evidence="8">
    <location>
        <begin position="174"/>
        <end position="193"/>
    </location>
</feature>
<evidence type="ECO:0000256" key="8">
    <source>
        <dbReference type="SAM" id="Phobius"/>
    </source>
</evidence>
<sequence length="438" mass="46085">MPLLIVILGILLLFILIARFKLNAFIAFIIVSLAVGIAEGMELETVVQSIQDGIGNTLGFLVMILGLGAMLGKLVADSGAAQQITTRLVAKFGIKNIQWALVLTGFIVGIPMFYSVGFVILIPLIFTIAASTKLPLLYVGLPMIAALSVTHGYLPPHPAPTAIAATFNADIGKTLLYGIIIAIPAIIVAGPLFSRTIKNIEATPLKEFVNPRILEESEMPGITTSIFTALLPIILIMLSTLADLMLPADNPIMPFIGFIGNPAVAMLISVLVAIYTLGLARGKKMPEIMGSVSSGISGITMILLIIAGAGALKEVLIDSGVSQYIAEILKDSALSPLILAWMVATVIRVCVGSATVAGLTTAGIVLPLVAATGTSAELMVLAIGSGSLMLSHVNDSGFWLFKEYFNLSVNDTLRTWTVMETTVGVMGLIGVLILSLFI</sequence>
<comment type="similarity">
    <text evidence="7">Belongs to the GntP permease family.</text>
</comment>
<dbReference type="EMBL" id="JBHUOK010000032">
    <property type="protein sequence ID" value="MFD2791061.1"/>
    <property type="molecule type" value="Genomic_DNA"/>
</dbReference>
<keyword evidence="3" id="KW-1003">Cell membrane</keyword>
<feature type="transmembrane region" description="Helical" evidence="8">
    <location>
        <begin position="252"/>
        <end position="280"/>
    </location>
</feature>
<feature type="transmembrane region" description="Helical" evidence="8">
    <location>
        <begin position="222"/>
        <end position="246"/>
    </location>
</feature>
<evidence type="ECO:0000256" key="1">
    <source>
        <dbReference type="ARBA" id="ARBA00004651"/>
    </source>
</evidence>
<dbReference type="PANTHER" id="PTHR30354:SF22">
    <property type="entry name" value="HIGH-AFFINITY GLUCONATE TRANSPORTER"/>
    <property type="match status" value="1"/>
</dbReference>
<reference evidence="10" key="1">
    <citation type="journal article" date="2019" name="Int. J. Syst. Evol. Microbiol.">
        <title>The Global Catalogue of Microorganisms (GCM) 10K type strain sequencing project: providing services to taxonomists for standard genome sequencing and annotation.</title>
        <authorList>
            <consortium name="The Broad Institute Genomics Platform"/>
            <consortium name="The Broad Institute Genome Sequencing Center for Infectious Disease"/>
            <person name="Wu L."/>
            <person name="Ma J."/>
        </authorList>
    </citation>
    <scope>NUCLEOTIDE SEQUENCE [LARGE SCALE GENOMIC DNA]</scope>
    <source>
        <strain evidence="10">KCTC 52924</strain>
    </source>
</reference>
<keyword evidence="6 8" id="KW-0472">Membrane</keyword>
<keyword evidence="10" id="KW-1185">Reference proteome</keyword>
<feature type="transmembrane region" description="Helical" evidence="8">
    <location>
        <begin position="58"/>
        <end position="76"/>
    </location>
</feature>
<proteinExistence type="inferred from homology"/>
<evidence type="ECO:0000256" key="3">
    <source>
        <dbReference type="ARBA" id="ARBA00022475"/>
    </source>
</evidence>
<feature type="transmembrane region" description="Helical" evidence="8">
    <location>
        <begin position="338"/>
        <end position="366"/>
    </location>
</feature>
<dbReference type="NCBIfam" id="TIGR00791">
    <property type="entry name" value="gntP"/>
    <property type="match status" value="1"/>
</dbReference>
<gene>
    <name evidence="9" type="ORF">ACFS1K_14895</name>
</gene>
<organism evidence="9 10">
    <name type="scientific">Arenibacter antarcticus</name>
    <dbReference type="NCBI Taxonomy" id="2040469"/>
    <lineage>
        <taxon>Bacteria</taxon>
        <taxon>Pseudomonadati</taxon>
        <taxon>Bacteroidota</taxon>
        <taxon>Flavobacteriia</taxon>
        <taxon>Flavobacteriales</taxon>
        <taxon>Flavobacteriaceae</taxon>
        <taxon>Arenibacter</taxon>
    </lineage>
</organism>
<evidence type="ECO:0000256" key="7">
    <source>
        <dbReference type="ARBA" id="ARBA00049663"/>
    </source>
</evidence>
<evidence type="ECO:0000313" key="9">
    <source>
        <dbReference type="EMBL" id="MFD2791061.1"/>
    </source>
</evidence>
<feature type="transmembrane region" description="Helical" evidence="8">
    <location>
        <begin position="413"/>
        <end position="437"/>
    </location>
</feature>
<protein>
    <submittedName>
        <fullName evidence="9">Gluconate:H+ symporter</fullName>
    </submittedName>
</protein>
<evidence type="ECO:0000313" key="10">
    <source>
        <dbReference type="Proteomes" id="UP001597532"/>
    </source>
</evidence>
<comment type="caution">
    <text evidence="9">The sequence shown here is derived from an EMBL/GenBank/DDBJ whole genome shotgun (WGS) entry which is preliminary data.</text>
</comment>
<comment type="subcellular location">
    <subcellularLocation>
        <location evidence="1">Cell membrane</location>
        <topology evidence="1">Multi-pass membrane protein</topology>
    </subcellularLocation>
</comment>
<evidence type="ECO:0000256" key="2">
    <source>
        <dbReference type="ARBA" id="ARBA00022448"/>
    </source>
</evidence>
<dbReference type="RefSeq" id="WP_251806268.1">
    <property type="nucleotide sequence ID" value="NZ_CP166679.1"/>
</dbReference>
<dbReference type="PANTHER" id="PTHR30354">
    <property type="entry name" value="GNT FAMILY GLUCONATE TRANSPORTER"/>
    <property type="match status" value="1"/>
</dbReference>
<evidence type="ECO:0000256" key="5">
    <source>
        <dbReference type="ARBA" id="ARBA00022989"/>
    </source>
</evidence>